<evidence type="ECO:0000313" key="2">
    <source>
        <dbReference type="Proteomes" id="UP000054266"/>
    </source>
</evidence>
<sequence>MSSTASHEQGSAFLRVPAEIRLHIYSFLLPKYRIDINLCDLDDAHPPGDILPGKNKKRSPISAMVSQNLTIEAITRSNGLHLLLVSRRIAAEYMGILSGMAVRFHCPKCFDQWLRNVSYGMGVGIKWLKHVEILFDTDMEPVFWRPDLQEMTPALSSFMVREMMKQCQHTAYAYYGRLDLMDPPSEVWKYEPYRDDDPPSVATQALSHTHEADRAAVDRHPWIANGGFPYPWMRTRFQGAWRSWREMGPGFVLLRSGRHLESDEDGAMTTKWVIKGWFDV</sequence>
<gene>
    <name evidence="1" type="ORF">PV04_05471</name>
</gene>
<dbReference type="Proteomes" id="UP000054266">
    <property type="component" value="Unassembled WGS sequence"/>
</dbReference>
<keyword evidence="2" id="KW-1185">Reference proteome</keyword>
<protein>
    <recommendedName>
        <fullName evidence="3">F-box domain-containing protein</fullName>
    </recommendedName>
</protein>
<reference evidence="1 2" key="1">
    <citation type="submission" date="2015-01" db="EMBL/GenBank/DDBJ databases">
        <title>The Genome Sequence of Capronia semiimmersa CBS27337.</title>
        <authorList>
            <consortium name="The Broad Institute Genomics Platform"/>
            <person name="Cuomo C."/>
            <person name="de Hoog S."/>
            <person name="Gorbushina A."/>
            <person name="Stielow B."/>
            <person name="Teixiera M."/>
            <person name="Abouelleil A."/>
            <person name="Chapman S.B."/>
            <person name="Priest M."/>
            <person name="Young S.K."/>
            <person name="Wortman J."/>
            <person name="Nusbaum C."/>
            <person name="Birren B."/>
        </authorList>
    </citation>
    <scope>NUCLEOTIDE SEQUENCE [LARGE SCALE GENOMIC DNA]</scope>
    <source>
        <strain evidence="1 2">CBS 27337</strain>
    </source>
</reference>
<evidence type="ECO:0008006" key="3">
    <source>
        <dbReference type="Google" id="ProtNLM"/>
    </source>
</evidence>
<accession>A0A0D2CWQ3</accession>
<proteinExistence type="predicted"/>
<name>A0A0D2CWQ3_9EURO</name>
<organism evidence="1 2">
    <name type="scientific">Phialophora macrospora</name>
    <dbReference type="NCBI Taxonomy" id="1851006"/>
    <lineage>
        <taxon>Eukaryota</taxon>
        <taxon>Fungi</taxon>
        <taxon>Dikarya</taxon>
        <taxon>Ascomycota</taxon>
        <taxon>Pezizomycotina</taxon>
        <taxon>Eurotiomycetes</taxon>
        <taxon>Chaetothyriomycetidae</taxon>
        <taxon>Chaetothyriales</taxon>
        <taxon>Herpotrichiellaceae</taxon>
        <taxon>Phialophora</taxon>
    </lineage>
</organism>
<dbReference type="HOGENOM" id="CLU_063709_0_0_1"/>
<evidence type="ECO:0000313" key="1">
    <source>
        <dbReference type="EMBL" id="KIW69601.1"/>
    </source>
</evidence>
<dbReference type="AlphaFoldDB" id="A0A0D2CWQ3"/>
<dbReference type="EMBL" id="KN846958">
    <property type="protein sequence ID" value="KIW69601.1"/>
    <property type="molecule type" value="Genomic_DNA"/>
</dbReference>